<dbReference type="InterPro" id="IPR006311">
    <property type="entry name" value="TAT_signal"/>
</dbReference>
<dbReference type="OrthoDB" id="5480566at2"/>
<feature type="region of interest" description="Disordered" evidence="1">
    <location>
        <begin position="352"/>
        <end position="382"/>
    </location>
</feature>
<accession>A0A3A5KNN1</accession>
<organism evidence="2 3">
    <name type="scientific">Mesorhizobium waimense</name>
    <dbReference type="NCBI Taxonomy" id="1300307"/>
    <lineage>
        <taxon>Bacteria</taxon>
        <taxon>Pseudomonadati</taxon>
        <taxon>Pseudomonadota</taxon>
        <taxon>Alphaproteobacteria</taxon>
        <taxon>Hyphomicrobiales</taxon>
        <taxon>Phyllobacteriaceae</taxon>
        <taxon>Mesorhizobium</taxon>
    </lineage>
</organism>
<feature type="compositionally biased region" description="Basic and acidic residues" evidence="1">
    <location>
        <begin position="364"/>
        <end position="382"/>
    </location>
</feature>
<evidence type="ECO:0000313" key="2">
    <source>
        <dbReference type="EMBL" id="RJT34262.1"/>
    </source>
</evidence>
<dbReference type="PROSITE" id="PS51318">
    <property type="entry name" value="TAT"/>
    <property type="match status" value="1"/>
</dbReference>
<dbReference type="Proteomes" id="UP000272706">
    <property type="component" value="Unassembled WGS sequence"/>
</dbReference>
<dbReference type="EMBL" id="QZWZ01000020">
    <property type="protein sequence ID" value="RJT34262.1"/>
    <property type="molecule type" value="Genomic_DNA"/>
</dbReference>
<comment type="caution">
    <text evidence="2">The sequence shown here is derived from an EMBL/GenBank/DDBJ whole genome shotgun (WGS) entry which is preliminary data.</text>
</comment>
<dbReference type="RefSeq" id="WP_120016674.1">
    <property type="nucleotide sequence ID" value="NZ_QZWZ01000020.1"/>
</dbReference>
<dbReference type="SUPFAM" id="SSF52096">
    <property type="entry name" value="ClpP/crotonase"/>
    <property type="match status" value="1"/>
</dbReference>
<sequence length="418" mass="45935">MSLNRRHLLHAASTALACAAIPRWARAETTEPAAPIQLTPAQMREDLAYLRAQWAPLDQSFSEQQRKACDEAIADATTNAATSSTADFALDVMRAVAIPRNGHTVAMVNRLLGNLPVRTWWFADGLYIISVQPQVPELLGARIEKLGSLAPQEALARVAPFISGTEQRVRYLSADYLTSPIVLRRIGAAPDASVIPLTLRLRSGGTSVVRLGPASEPDPGDPHDPAFNGGWTVLIPDGKAMPGRWLHVLDSVNQRPLTYAKATDVSTAWTGDDSKVLYIRSNYLRSQNQDPLDQKFLFGVLEKLVVPKRPQCVIVDLRFNNGGNFFDTILFAQALPKLMPGNGRMLRADQPRDIFSSTGDGGDAQEHRPGQSDIRRRTDGRQRPLLGGAAIQDIAELAHHRHLQHQVRGLRTGLQRCQ</sequence>
<name>A0A3A5KNN1_9HYPH</name>
<proteinExistence type="predicted"/>
<dbReference type="InterPro" id="IPR029045">
    <property type="entry name" value="ClpP/crotonase-like_dom_sf"/>
</dbReference>
<gene>
    <name evidence="2" type="ORF">D3227_23500</name>
</gene>
<evidence type="ECO:0000256" key="1">
    <source>
        <dbReference type="SAM" id="MobiDB-lite"/>
    </source>
</evidence>
<evidence type="ECO:0000313" key="3">
    <source>
        <dbReference type="Proteomes" id="UP000272706"/>
    </source>
</evidence>
<dbReference type="PROSITE" id="PS51257">
    <property type="entry name" value="PROKAR_LIPOPROTEIN"/>
    <property type="match status" value="1"/>
</dbReference>
<dbReference type="AlphaFoldDB" id="A0A3A5KNN1"/>
<protein>
    <submittedName>
        <fullName evidence="2">Peptidase S41</fullName>
    </submittedName>
</protein>
<reference evidence="2 3" key="1">
    <citation type="submission" date="2018-09" db="EMBL/GenBank/DDBJ databases">
        <title>Mesorhizobium carmichaelinearum sp. nov. isolated from Carmichaelinea spp. root nodules in New Zealand.</title>
        <authorList>
            <person name="De Meyer S.E."/>
        </authorList>
    </citation>
    <scope>NUCLEOTIDE SEQUENCE [LARGE SCALE GENOMIC DNA]</scope>
    <source>
        <strain evidence="2 3">ICMP19557</strain>
    </source>
</reference>
<keyword evidence="3" id="KW-1185">Reference proteome</keyword>